<sequence length="101" mass="11534">MTKILRFPCDLARTMRNTLREFLIVIATVAKASCKHGLWLVVRVNYKKFGGLLSARLFYTLSLNLYPIPQIVSINFGSSGFGSIFFRNFRINAMILLSSKR</sequence>
<accession>A0A174Q6Y7</accession>
<dbReference type="EMBL" id="CZBP01000002">
    <property type="protein sequence ID" value="CUP67576.1"/>
    <property type="molecule type" value="Genomic_DNA"/>
</dbReference>
<name>A0A174Q6Y7_9FIRM</name>
<reference evidence="2 3" key="1">
    <citation type="submission" date="2015-09" db="EMBL/GenBank/DDBJ databases">
        <authorList>
            <consortium name="Pathogen Informatics"/>
        </authorList>
    </citation>
    <scope>NUCLEOTIDE SEQUENCE [LARGE SCALE GENOMIC DNA]</scope>
    <source>
        <strain evidence="2 3">2789STDY5834957</strain>
    </source>
</reference>
<gene>
    <name evidence="2" type="ORF">ERS852569_00378</name>
</gene>
<dbReference type="Proteomes" id="UP000095762">
    <property type="component" value="Unassembled WGS sequence"/>
</dbReference>
<keyword evidence="1" id="KW-0472">Membrane</keyword>
<evidence type="ECO:0000256" key="1">
    <source>
        <dbReference type="SAM" id="Phobius"/>
    </source>
</evidence>
<evidence type="ECO:0000313" key="3">
    <source>
        <dbReference type="Proteomes" id="UP000095762"/>
    </source>
</evidence>
<proteinExistence type="predicted"/>
<keyword evidence="1" id="KW-0812">Transmembrane</keyword>
<protein>
    <submittedName>
        <fullName evidence="2">Uncharacterized protein</fullName>
    </submittedName>
</protein>
<evidence type="ECO:0000313" key="2">
    <source>
        <dbReference type="EMBL" id="CUP67576.1"/>
    </source>
</evidence>
<feature type="transmembrane region" description="Helical" evidence="1">
    <location>
        <begin position="21"/>
        <end position="46"/>
    </location>
</feature>
<organism evidence="2 3">
    <name type="scientific">Blautia obeum</name>
    <dbReference type="NCBI Taxonomy" id="40520"/>
    <lineage>
        <taxon>Bacteria</taxon>
        <taxon>Bacillati</taxon>
        <taxon>Bacillota</taxon>
        <taxon>Clostridia</taxon>
        <taxon>Lachnospirales</taxon>
        <taxon>Lachnospiraceae</taxon>
        <taxon>Blautia</taxon>
    </lineage>
</organism>
<dbReference type="AlphaFoldDB" id="A0A174Q6Y7"/>
<feature type="transmembrane region" description="Helical" evidence="1">
    <location>
        <begin position="66"/>
        <end position="86"/>
    </location>
</feature>
<keyword evidence="1" id="KW-1133">Transmembrane helix</keyword>